<dbReference type="GO" id="GO:0004519">
    <property type="term" value="F:endonuclease activity"/>
    <property type="evidence" value="ECO:0007669"/>
    <property type="project" value="UniProtKB-KW"/>
</dbReference>
<evidence type="ECO:0000256" key="13">
    <source>
        <dbReference type="ARBA" id="ARBA00022842"/>
    </source>
</evidence>
<keyword evidence="11" id="KW-0378">Hydrolase</keyword>
<comment type="catalytic activity">
    <reaction evidence="21">
        <text>DNA(n) + a 2'-deoxyribonucleoside 5'-triphosphate = DNA(n+1) + diphosphate</text>
        <dbReference type="Rhea" id="RHEA:22508"/>
        <dbReference type="Rhea" id="RHEA-COMP:17339"/>
        <dbReference type="Rhea" id="RHEA-COMP:17340"/>
        <dbReference type="ChEBI" id="CHEBI:33019"/>
        <dbReference type="ChEBI" id="CHEBI:61560"/>
        <dbReference type="ChEBI" id="CHEBI:173112"/>
        <dbReference type="EC" id="2.7.7.49"/>
    </reaction>
</comment>
<dbReference type="GO" id="GO:0003964">
    <property type="term" value="F:RNA-directed DNA polymerase activity"/>
    <property type="evidence" value="ECO:0007669"/>
    <property type="project" value="UniProtKB-KW"/>
</dbReference>
<dbReference type="InterPro" id="IPR025314">
    <property type="entry name" value="DUF4219"/>
</dbReference>
<keyword evidence="26" id="KW-1185">Reference proteome</keyword>
<dbReference type="InterPro" id="IPR036397">
    <property type="entry name" value="RNaseH_sf"/>
</dbReference>
<keyword evidence="19" id="KW-0233">DNA recombination</keyword>
<dbReference type="GO" id="GO:0003887">
    <property type="term" value="F:DNA-directed DNA polymerase activity"/>
    <property type="evidence" value="ECO:0007669"/>
    <property type="project" value="UniProtKB-KW"/>
</dbReference>
<keyword evidence="7" id="KW-0479">Metal-binding</keyword>
<evidence type="ECO:0000256" key="10">
    <source>
        <dbReference type="ARBA" id="ARBA00022759"/>
    </source>
</evidence>
<reference evidence="25" key="1">
    <citation type="submission" date="2021-03" db="EMBL/GenBank/DDBJ databases">
        <title>Draft genome sequence of rust myrtle Austropuccinia psidii MF-1, a brazilian biotype.</title>
        <authorList>
            <person name="Quecine M.C."/>
            <person name="Pachon D.M.R."/>
            <person name="Bonatelli M.L."/>
            <person name="Correr F.H."/>
            <person name="Franceschini L.M."/>
            <person name="Leite T.F."/>
            <person name="Margarido G.R.A."/>
            <person name="Almeida C.A."/>
            <person name="Ferrarezi J.A."/>
            <person name="Labate C.A."/>
        </authorList>
    </citation>
    <scope>NUCLEOTIDE SEQUENCE</scope>
    <source>
        <strain evidence="25">MF-1</strain>
    </source>
</reference>
<dbReference type="PANTHER" id="PTHR42648">
    <property type="entry name" value="TRANSPOSASE, PUTATIVE-RELATED"/>
    <property type="match status" value="1"/>
</dbReference>
<evidence type="ECO:0000256" key="5">
    <source>
        <dbReference type="ARBA" id="ARBA00022695"/>
    </source>
</evidence>
<evidence type="ECO:0000256" key="3">
    <source>
        <dbReference type="ARBA" id="ARBA00022612"/>
    </source>
</evidence>
<keyword evidence="12" id="KW-0067">ATP-binding</keyword>
<evidence type="ECO:0000256" key="18">
    <source>
        <dbReference type="ARBA" id="ARBA00023113"/>
    </source>
</evidence>
<protein>
    <recommendedName>
        <fullName evidence="24">Integrase catalytic domain-containing protein</fullName>
    </recommendedName>
</protein>
<evidence type="ECO:0000256" key="14">
    <source>
        <dbReference type="ARBA" id="ARBA00022884"/>
    </source>
</evidence>
<dbReference type="GO" id="GO:0005524">
    <property type="term" value="F:ATP binding"/>
    <property type="evidence" value="ECO:0007669"/>
    <property type="project" value="UniProtKB-KW"/>
</dbReference>
<keyword evidence="17" id="KW-0239">DNA-directed DNA polymerase</keyword>
<name>A0A9Q3I3X7_9BASI</name>
<evidence type="ECO:0000256" key="8">
    <source>
        <dbReference type="ARBA" id="ARBA00022741"/>
    </source>
</evidence>
<proteinExistence type="predicted"/>
<keyword evidence="4" id="KW-0645">Protease</keyword>
<evidence type="ECO:0000313" key="25">
    <source>
        <dbReference type="EMBL" id="MBW0525550.1"/>
    </source>
</evidence>
<dbReference type="PROSITE" id="PS50994">
    <property type="entry name" value="INTEGRASE"/>
    <property type="match status" value="1"/>
</dbReference>
<feature type="region of interest" description="Disordered" evidence="23">
    <location>
        <begin position="218"/>
        <end position="243"/>
    </location>
</feature>
<keyword evidence="16" id="KW-0695">RNA-directed DNA polymerase</keyword>
<evidence type="ECO:0000256" key="15">
    <source>
        <dbReference type="ARBA" id="ARBA00022908"/>
    </source>
</evidence>
<dbReference type="GO" id="GO:0032196">
    <property type="term" value="P:transposition"/>
    <property type="evidence" value="ECO:0007669"/>
    <property type="project" value="UniProtKB-KW"/>
</dbReference>
<keyword evidence="18" id="KW-0917">Virion maturation</keyword>
<evidence type="ECO:0000256" key="2">
    <source>
        <dbReference type="ARBA" id="ARBA00022578"/>
    </source>
</evidence>
<evidence type="ECO:0000313" key="26">
    <source>
        <dbReference type="Proteomes" id="UP000765509"/>
    </source>
</evidence>
<keyword evidence="2" id="KW-0815">Transposition</keyword>
<dbReference type="GO" id="GO:0003723">
    <property type="term" value="F:RNA binding"/>
    <property type="evidence" value="ECO:0007669"/>
    <property type="project" value="UniProtKB-KW"/>
</dbReference>
<dbReference type="GO" id="GO:0004190">
    <property type="term" value="F:aspartic-type endopeptidase activity"/>
    <property type="evidence" value="ECO:0007669"/>
    <property type="project" value="UniProtKB-KW"/>
</dbReference>
<evidence type="ECO:0000256" key="1">
    <source>
        <dbReference type="ARBA" id="ARBA00002180"/>
    </source>
</evidence>
<evidence type="ECO:0000259" key="24">
    <source>
        <dbReference type="PROSITE" id="PS50994"/>
    </source>
</evidence>
<dbReference type="InterPro" id="IPR043502">
    <property type="entry name" value="DNA/RNA_pol_sf"/>
</dbReference>
<evidence type="ECO:0000256" key="23">
    <source>
        <dbReference type="SAM" id="MobiDB-lite"/>
    </source>
</evidence>
<evidence type="ECO:0000256" key="6">
    <source>
        <dbReference type="ARBA" id="ARBA00022722"/>
    </source>
</evidence>
<feature type="compositionally biased region" description="Basic residues" evidence="23">
    <location>
        <begin position="227"/>
        <end position="237"/>
    </location>
</feature>
<comment type="catalytic activity">
    <reaction evidence="22">
        <text>DNA(n) + a 2'-deoxyribonucleoside 5'-triphosphate = DNA(n+1) + diphosphate</text>
        <dbReference type="Rhea" id="RHEA:22508"/>
        <dbReference type="Rhea" id="RHEA-COMP:17339"/>
        <dbReference type="Rhea" id="RHEA-COMP:17340"/>
        <dbReference type="ChEBI" id="CHEBI:33019"/>
        <dbReference type="ChEBI" id="CHEBI:61560"/>
        <dbReference type="ChEBI" id="CHEBI:173112"/>
        <dbReference type="EC" id="2.7.7.7"/>
    </reaction>
</comment>
<dbReference type="Pfam" id="PF22936">
    <property type="entry name" value="Pol_BBD"/>
    <property type="match status" value="1"/>
</dbReference>
<keyword evidence="15" id="KW-0229">DNA integration</keyword>
<dbReference type="GO" id="GO:0006310">
    <property type="term" value="P:DNA recombination"/>
    <property type="evidence" value="ECO:0007669"/>
    <property type="project" value="UniProtKB-KW"/>
</dbReference>
<keyword evidence="3" id="KW-1188">Viral release from host cell</keyword>
<keyword evidence="13" id="KW-0460">Magnesium</keyword>
<dbReference type="Gene3D" id="3.30.420.10">
    <property type="entry name" value="Ribonuclease H-like superfamily/Ribonuclease H"/>
    <property type="match status" value="1"/>
</dbReference>
<evidence type="ECO:0000256" key="11">
    <source>
        <dbReference type="ARBA" id="ARBA00022801"/>
    </source>
</evidence>
<dbReference type="GO" id="GO:0005634">
    <property type="term" value="C:nucleus"/>
    <property type="evidence" value="ECO:0007669"/>
    <property type="project" value="UniProtKB-ARBA"/>
</dbReference>
<evidence type="ECO:0000256" key="9">
    <source>
        <dbReference type="ARBA" id="ARBA00022750"/>
    </source>
</evidence>
<evidence type="ECO:0000256" key="20">
    <source>
        <dbReference type="ARBA" id="ARBA00023268"/>
    </source>
</evidence>
<dbReference type="Pfam" id="PF07727">
    <property type="entry name" value="RVT_2"/>
    <property type="match status" value="1"/>
</dbReference>
<keyword evidence="20" id="KW-0511">Multifunctional enzyme</keyword>
<dbReference type="InterPro" id="IPR013103">
    <property type="entry name" value="RVT_2"/>
</dbReference>
<dbReference type="InterPro" id="IPR039537">
    <property type="entry name" value="Retrotran_Ty1/copia-like"/>
</dbReference>
<keyword evidence="9" id="KW-0064">Aspartyl protease</keyword>
<evidence type="ECO:0000256" key="12">
    <source>
        <dbReference type="ARBA" id="ARBA00022840"/>
    </source>
</evidence>
<dbReference type="SUPFAM" id="SSF56672">
    <property type="entry name" value="DNA/RNA polymerases"/>
    <property type="match status" value="1"/>
</dbReference>
<evidence type="ECO:0000256" key="19">
    <source>
        <dbReference type="ARBA" id="ARBA00023172"/>
    </source>
</evidence>
<dbReference type="SUPFAM" id="SSF53098">
    <property type="entry name" value="Ribonuclease H-like"/>
    <property type="match status" value="1"/>
</dbReference>
<dbReference type="GO" id="GO:0015074">
    <property type="term" value="P:DNA integration"/>
    <property type="evidence" value="ECO:0007669"/>
    <property type="project" value="UniProtKB-KW"/>
</dbReference>
<evidence type="ECO:0000256" key="22">
    <source>
        <dbReference type="ARBA" id="ARBA00049244"/>
    </source>
</evidence>
<keyword evidence="5" id="KW-0548">Nucleotidyltransferase</keyword>
<dbReference type="PANTHER" id="PTHR42648:SF11">
    <property type="entry name" value="TRANSPOSON TY4-P GAG-POL POLYPROTEIN"/>
    <property type="match status" value="1"/>
</dbReference>
<dbReference type="GO" id="GO:0006508">
    <property type="term" value="P:proteolysis"/>
    <property type="evidence" value="ECO:0007669"/>
    <property type="project" value="UniProtKB-KW"/>
</dbReference>
<dbReference type="EMBL" id="AVOT02031900">
    <property type="protein sequence ID" value="MBW0525550.1"/>
    <property type="molecule type" value="Genomic_DNA"/>
</dbReference>
<dbReference type="Pfam" id="PF13961">
    <property type="entry name" value="DUF4219"/>
    <property type="match status" value="1"/>
</dbReference>
<dbReference type="CDD" id="cd09272">
    <property type="entry name" value="RNase_HI_RT_Ty1"/>
    <property type="match status" value="1"/>
</dbReference>
<comment type="function">
    <text evidence="1">The aspartyl protease (PR) mediates the proteolytic cleavages of the Gag and Gag-Pol polyproteins after assembly of the VLP.</text>
</comment>
<dbReference type="InterPro" id="IPR057670">
    <property type="entry name" value="SH3_retrovirus"/>
</dbReference>
<keyword evidence="6" id="KW-0540">Nuclease</keyword>
<evidence type="ECO:0000256" key="7">
    <source>
        <dbReference type="ARBA" id="ARBA00022723"/>
    </source>
</evidence>
<dbReference type="InterPro" id="IPR001584">
    <property type="entry name" value="Integrase_cat-core"/>
</dbReference>
<dbReference type="Pfam" id="PF25597">
    <property type="entry name" value="SH3_retrovirus"/>
    <property type="match status" value="1"/>
</dbReference>
<evidence type="ECO:0000256" key="17">
    <source>
        <dbReference type="ARBA" id="ARBA00022932"/>
    </source>
</evidence>
<evidence type="ECO:0000256" key="4">
    <source>
        <dbReference type="ARBA" id="ARBA00022670"/>
    </source>
</evidence>
<gene>
    <name evidence="25" type="ORF">O181_065265</name>
</gene>
<sequence length="1293" mass="145365">MTDNNVEKDILTIPVLDGTNYSEWSVRMTILLRSKELLDASYDAVNLITARVGHKVFIEVIKLNTTNSYLLWTKLKDQYASKKATNRGHVWMDLLRSSYQGNIQQYVTQSRKIILELESVGIFLAPDLLSFTILGKLMGDPKVHQYVELLTLNEDLVGNPDEVLSKLEDFHNNSALQEPQPISSASALVLESSEPFKITHYCANGKHNPKCNNHSKEECYDENPHLRPARRDKRRRPFSSQNASAHVSTAQALITGRDSSSSMQDLIIDCGATHHMFNNKNLFLSLCKINPMKVSTGDSSSTLSAIGLGTVKLICNEKPLILENSLFVPGLNCNLVSLLQLFDEKLVISRCKSQFTLESEGSVIIKGTISNNLMKVKYLIPQAFVSKINTHYWHQRLGHPGPATLKSMGLPSNTINCTTCDLNKAHLLPFKDHFEHVHLPLDCVHLDLVGPITPPSVSGYRYFLTIADQSTLFKITCFLKNKSDSFNEFLQQKIFMENLHDRKLKKLVSDRGGEFLNHKFKALSEKCGFQHIFSPAETPQHNGFAERANQSILLKTRCILNHSNLPKVYWAEAVRTATVLCNIVPTPSRTNRSPFSLWRGTPPRIKNIRTFGCQAIISLQKGHRDWKFGPSRNEGVLLGFENDNTSYRILRTLDKKIVITRHATFNEDIGELIIDWNSNHWPATVVDETHIAASAAVDELRADEQLIDTSRVVDEVHVSDEDAANADVPDPESCHPSNPRPRIKIIGPWHPTHITSEILEQNILPYSRRANALLTTSSTDPKTFRQALLSPNKEAWTEAINKELKSMASLNVWEVVDLDPGYRLIGTTWVFRTKRSHLGEIVEHKTRLCAQGFTQTAGVDYNKTYAPTGCFNSLRTLIAFAVTNSLLFHQIDIQSAFLNAPLNETVYLSIPQGLNLARDKHCLCLCKAIYGLKQAPLAWYNRLKSWLVSNGFVACVLDPCVFYRNRNHPLWLYVHVDDIAIFGTDVSSFKTEISEEFDIKDIGPADLMLGVKVTHLPNGISLDQQHFSDSLLFLYGMQDCRPVSTPLPPNSHYSPATKEEALEFKKLEVNYRSAIGSINYLCTATRPNLSHAVSSLSQFLENPGVTHWCGFLHVLRYLRGSPDVGLLYSNNPSQGITAYSDADWGNCRVSRQSVSGYLATLNGCLYKALCDLTSELLWLRQWVKECCLLSTITPIVVYEDNQSCINAANGDCNVNNKRMKHVDIQLHFIKEVIRSSAIRLSYTPTSSMLADFLTKSVPRSTLSRALSRLSVVQLGVRGDVENHLNTDQDDRHS</sequence>
<keyword evidence="17" id="KW-0808">Transferase</keyword>
<organism evidence="25 26">
    <name type="scientific">Austropuccinia psidii MF-1</name>
    <dbReference type="NCBI Taxonomy" id="1389203"/>
    <lineage>
        <taxon>Eukaryota</taxon>
        <taxon>Fungi</taxon>
        <taxon>Dikarya</taxon>
        <taxon>Basidiomycota</taxon>
        <taxon>Pucciniomycotina</taxon>
        <taxon>Pucciniomycetes</taxon>
        <taxon>Pucciniales</taxon>
        <taxon>Sphaerophragmiaceae</taxon>
        <taxon>Austropuccinia</taxon>
    </lineage>
</organism>
<dbReference type="InterPro" id="IPR054722">
    <property type="entry name" value="PolX-like_BBD"/>
</dbReference>
<comment type="caution">
    <text evidence="25">The sequence shown here is derived from an EMBL/GenBank/DDBJ whole genome shotgun (WGS) entry which is preliminary data.</text>
</comment>
<dbReference type="InterPro" id="IPR012337">
    <property type="entry name" value="RNaseH-like_sf"/>
</dbReference>
<keyword evidence="8" id="KW-0547">Nucleotide-binding</keyword>
<keyword evidence="10" id="KW-0255">Endonuclease</keyword>
<evidence type="ECO:0000256" key="16">
    <source>
        <dbReference type="ARBA" id="ARBA00022918"/>
    </source>
</evidence>
<evidence type="ECO:0000256" key="21">
    <source>
        <dbReference type="ARBA" id="ARBA00048173"/>
    </source>
</evidence>
<dbReference type="Proteomes" id="UP000765509">
    <property type="component" value="Unassembled WGS sequence"/>
</dbReference>
<feature type="domain" description="Integrase catalytic" evidence="24">
    <location>
        <begin position="436"/>
        <end position="602"/>
    </location>
</feature>
<accession>A0A9Q3I3X7</accession>
<keyword evidence="14" id="KW-0694">RNA-binding</keyword>
<dbReference type="GO" id="GO:0046872">
    <property type="term" value="F:metal ion binding"/>
    <property type="evidence" value="ECO:0007669"/>
    <property type="project" value="UniProtKB-KW"/>
</dbReference>